<organism evidence="1">
    <name type="scientific">Arundo donax</name>
    <name type="common">Giant reed</name>
    <name type="synonym">Donax arundinaceus</name>
    <dbReference type="NCBI Taxonomy" id="35708"/>
    <lineage>
        <taxon>Eukaryota</taxon>
        <taxon>Viridiplantae</taxon>
        <taxon>Streptophyta</taxon>
        <taxon>Embryophyta</taxon>
        <taxon>Tracheophyta</taxon>
        <taxon>Spermatophyta</taxon>
        <taxon>Magnoliopsida</taxon>
        <taxon>Liliopsida</taxon>
        <taxon>Poales</taxon>
        <taxon>Poaceae</taxon>
        <taxon>PACMAD clade</taxon>
        <taxon>Arundinoideae</taxon>
        <taxon>Arundineae</taxon>
        <taxon>Arundo</taxon>
    </lineage>
</organism>
<dbReference type="AlphaFoldDB" id="A0A0A8Z968"/>
<evidence type="ECO:0000313" key="1">
    <source>
        <dbReference type="EMBL" id="JAD35356.1"/>
    </source>
</evidence>
<reference evidence="1" key="2">
    <citation type="journal article" date="2015" name="Data Brief">
        <title>Shoot transcriptome of the giant reed, Arundo donax.</title>
        <authorList>
            <person name="Barrero R.A."/>
            <person name="Guerrero F.D."/>
            <person name="Moolhuijzen P."/>
            <person name="Goolsby J.A."/>
            <person name="Tidwell J."/>
            <person name="Bellgard S.E."/>
            <person name="Bellgard M.I."/>
        </authorList>
    </citation>
    <scope>NUCLEOTIDE SEQUENCE</scope>
    <source>
        <tissue evidence="1">Shoot tissue taken approximately 20 cm above the soil surface</tissue>
    </source>
</reference>
<name>A0A0A8Z968_ARUDO</name>
<dbReference type="EMBL" id="GBRH01262539">
    <property type="protein sequence ID" value="JAD35356.1"/>
    <property type="molecule type" value="Transcribed_RNA"/>
</dbReference>
<sequence length="29" mass="3335">MFALLKLEDPIKLNPCAYSWVIPACQQEL</sequence>
<proteinExistence type="predicted"/>
<reference evidence="1" key="1">
    <citation type="submission" date="2014-09" db="EMBL/GenBank/DDBJ databases">
        <authorList>
            <person name="Magalhaes I.L.F."/>
            <person name="Oliveira U."/>
            <person name="Santos F.R."/>
            <person name="Vidigal T.H.D.A."/>
            <person name="Brescovit A.D."/>
            <person name="Santos A.J."/>
        </authorList>
    </citation>
    <scope>NUCLEOTIDE SEQUENCE</scope>
    <source>
        <tissue evidence="1">Shoot tissue taken approximately 20 cm above the soil surface</tissue>
    </source>
</reference>
<protein>
    <submittedName>
        <fullName evidence="1">Uncharacterized protein</fullName>
    </submittedName>
</protein>
<accession>A0A0A8Z968</accession>